<protein>
    <submittedName>
        <fullName evidence="1">Uncharacterized protein</fullName>
    </submittedName>
</protein>
<gene>
    <name evidence="1" type="ORF">FGG08_007615</name>
</gene>
<accession>A0A9P8KZW0</accession>
<dbReference type="AlphaFoldDB" id="A0A9P8KZW0"/>
<name>A0A9P8KZW0_9PEZI</name>
<dbReference type="Proteomes" id="UP000698800">
    <property type="component" value="Unassembled WGS sequence"/>
</dbReference>
<dbReference type="InterPro" id="IPR043750">
    <property type="entry name" value="DUF5695"/>
</dbReference>
<comment type="caution">
    <text evidence="1">The sequence shown here is derived from an EMBL/GenBank/DDBJ whole genome shotgun (WGS) entry which is preliminary data.</text>
</comment>
<evidence type="ECO:0000313" key="2">
    <source>
        <dbReference type="Proteomes" id="UP000698800"/>
    </source>
</evidence>
<proteinExistence type="predicted"/>
<dbReference type="EMBL" id="JAGHQL010000394">
    <property type="protein sequence ID" value="KAH0533648.1"/>
    <property type="molecule type" value="Genomic_DNA"/>
</dbReference>
<dbReference type="OrthoDB" id="2730619at2759"/>
<evidence type="ECO:0000313" key="1">
    <source>
        <dbReference type="EMBL" id="KAH0533648.1"/>
    </source>
</evidence>
<dbReference type="Pfam" id="PF18951">
    <property type="entry name" value="DUF5695"/>
    <property type="match status" value="1"/>
</dbReference>
<reference evidence="1" key="1">
    <citation type="submission" date="2021-03" db="EMBL/GenBank/DDBJ databases">
        <title>Comparative genomics and phylogenomic investigation of the class Geoglossomycetes provide insights into ecological specialization and systematics.</title>
        <authorList>
            <person name="Melie T."/>
            <person name="Pirro S."/>
            <person name="Miller A.N."/>
            <person name="Quandt A."/>
        </authorList>
    </citation>
    <scope>NUCLEOTIDE SEQUENCE</scope>
    <source>
        <strain evidence="1">GBOQ0MN5Z8</strain>
    </source>
</reference>
<sequence>PAATAVADLGHFLTTKSWFTDKSDPFGRAPSAITYDNETGKQVVQDSRVWIAGLGDEGGSGAWLALGMKEFGQPNPLEVAQYDDFIDNVLWGNLQFQDGPNKYGVRKAVFFYDPPLVPGFVYDPNRNWTSWTSWNKQATNDVGRGYNYPHVVSAYWAMYRVARNNPGVARHPWSWYLDQAYATTEFLTSQTERGRDRVGYWRLGLMDGDVFVNLLDDLRREGWKEKADLIQARMQLRADRWKTEAYPFGSEMAWDSTGQEEVYAWCKRFGYEDKAQVSLNSILAYMPTIPHWGYNGNARRYWDFIYGGKLSRIERQIHHYGSGLNAIPLLTEYREHPDDLYLLRVGYGGTMGALSNIHEDGFASVAFHSFPNTLKWDGYGGGDYGPNFFGHAQNTATYLVETKDFGWQAFGGDVSRTGSWIKVEPKDSFRKRVYIAPAGAYLTLDAGMFESVAYDVKTKAIRATLATKGSGPTNARLRIETTAKGMAAYAPFGPRKLVNTSFTVGLEGALTLDAGAYTVPLSDSGYTQIELMPQK</sequence>
<keyword evidence="2" id="KW-1185">Reference proteome</keyword>
<organism evidence="1 2">
    <name type="scientific">Glutinoglossum americanum</name>
    <dbReference type="NCBI Taxonomy" id="1670608"/>
    <lineage>
        <taxon>Eukaryota</taxon>
        <taxon>Fungi</taxon>
        <taxon>Dikarya</taxon>
        <taxon>Ascomycota</taxon>
        <taxon>Pezizomycotina</taxon>
        <taxon>Geoglossomycetes</taxon>
        <taxon>Geoglossales</taxon>
        <taxon>Geoglossaceae</taxon>
        <taxon>Glutinoglossum</taxon>
    </lineage>
</organism>
<feature type="non-terminal residue" evidence="1">
    <location>
        <position position="1"/>
    </location>
</feature>